<organism evidence="1 2">
    <name type="scientific">Ameca splendens</name>
    <dbReference type="NCBI Taxonomy" id="208324"/>
    <lineage>
        <taxon>Eukaryota</taxon>
        <taxon>Metazoa</taxon>
        <taxon>Chordata</taxon>
        <taxon>Craniata</taxon>
        <taxon>Vertebrata</taxon>
        <taxon>Euteleostomi</taxon>
        <taxon>Actinopterygii</taxon>
        <taxon>Neopterygii</taxon>
        <taxon>Teleostei</taxon>
        <taxon>Neoteleostei</taxon>
        <taxon>Acanthomorphata</taxon>
        <taxon>Ovalentaria</taxon>
        <taxon>Atherinomorphae</taxon>
        <taxon>Cyprinodontiformes</taxon>
        <taxon>Goodeidae</taxon>
        <taxon>Ameca</taxon>
    </lineage>
</organism>
<keyword evidence="2" id="KW-1185">Reference proteome</keyword>
<evidence type="ECO:0000313" key="1">
    <source>
        <dbReference type="EMBL" id="MEQ2314812.1"/>
    </source>
</evidence>
<accession>A0ABV1AA28</accession>
<dbReference type="EMBL" id="JAHRIP010085771">
    <property type="protein sequence ID" value="MEQ2314812.1"/>
    <property type="molecule type" value="Genomic_DNA"/>
</dbReference>
<sequence length="127" mass="14248">MKPSLRKVSCSELPARRWTSSAIFSLLESLTGFHTGLSFIHLLINSEQLPYSAEKNISPALCLNHCAELGFSSHIRLSILAKKFKLSFICPEKLYMSVVSHTWLAANYKQDLSWLSFNSSFLLAALP</sequence>
<dbReference type="Proteomes" id="UP001469553">
    <property type="component" value="Unassembled WGS sequence"/>
</dbReference>
<name>A0ABV1AA28_9TELE</name>
<gene>
    <name evidence="1" type="ORF">AMECASPLE_015839</name>
</gene>
<evidence type="ECO:0000313" key="2">
    <source>
        <dbReference type="Proteomes" id="UP001469553"/>
    </source>
</evidence>
<proteinExistence type="predicted"/>
<protein>
    <submittedName>
        <fullName evidence="1">Uncharacterized protein</fullName>
    </submittedName>
</protein>
<comment type="caution">
    <text evidence="1">The sequence shown here is derived from an EMBL/GenBank/DDBJ whole genome shotgun (WGS) entry which is preliminary data.</text>
</comment>
<reference evidence="1 2" key="1">
    <citation type="submission" date="2021-06" db="EMBL/GenBank/DDBJ databases">
        <authorList>
            <person name="Palmer J.M."/>
        </authorList>
    </citation>
    <scope>NUCLEOTIDE SEQUENCE [LARGE SCALE GENOMIC DNA]</scope>
    <source>
        <strain evidence="1 2">AS_MEX2019</strain>
        <tissue evidence="1">Muscle</tissue>
    </source>
</reference>